<dbReference type="STRING" id="4533.J3MN97"/>
<accession>J3MN97</accession>
<evidence type="ECO:0000313" key="1">
    <source>
        <dbReference type="EnsemblPlants" id="OB07G28790.1"/>
    </source>
</evidence>
<proteinExistence type="predicted"/>
<reference evidence="1" key="2">
    <citation type="submission" date="2013-04" db="UniProtKB">
        <authorList>
            <consortium name="EnsemblPlants"/>
        </authorList>
    </citation>
    <scope>IDENTIFICATION</scope>
</reference>
<evidence type="ECO:0000313" key="2">
    <source>
        <dbReference type="Proteomes" id="UP000006038"/>
    </source>
</evidence>
<dbReference type="AlphaFoldDB" id="J3MN97"/>
<organism evidence="1">
    <name type="scientific">Oryza brachyantha</name>
    <name type="common">malo sina</name>
    <dbReference type="NCBI Taxonomy" id="4533"/>
    <lineage>
        <taxon>Eukaryota</taxon>
        <taxon>Viridiplantae</taxon>
        <taxon>Streptophyta</taxon>
        <taxon>Embryophyta</taxon>
        <taxon>Tracheophyta</taxon>
        <taxon>Spermatophyta</taxon>
        <taxon>Magnoliopsida</taxon>
        <taxon>Liliopsida</taxon>
        <taxon>Poales</taxon>
        <taxon>Poaceae</taxon>
        <taxon>BOP clade</taxon>
        <taxon>Oryzoideae</taxon>
        <taxon>Oryzeae</taxon>
        <taxon>Oryzinae</taxon>
        <taxon>Oryza</taxon>
    </lineage>
</organism>
<dbReference type="Proteomes" id="UP000006038">
    <property type="component" value="Chromosome 7"/>
</dbReference>
<reference evidence="1" key="1">
    <citation type="journal article" date="2013" name="Nat. Commun.">
        <title>Whole-genome sequencing of Oryza brachyantha reveals mechanisms underlying Oryza genome evolution.</title>
        <authorList>
            <person name="Chen J."/>
            <person name="Huang Q."/>
            <person name="Gao D."/>
            <person name="Wang J."/>
            <person name="Lang Y."/>
            <person name="Liu T."/>
            <person name="Li B."/>
            <person name="Bai Z."/>
            <person name="Luis Goicoechea J."/>
            <person name="Liang C."/>
            <person name="Chen C."/>
            <person name="Zhang W."/>
            <person name="Sun S."/>
            <person name="Liao Y."/>
            <person name="Zhang X."/>
            <person name="Yang L."/>
            <person name="Song C."/>
            <person name="Wang M."/>
            <person name="Shi J."/>
            <person name="Liu G."/>
            <person name="Liu J."/>
            <person name="Zhou H."/>
            <person name="Zhou W."/>
            <person name="Yu Q."/>
            <person name="An N."/>
            <person name="Chen Y."/>
            <person name="Cai Q."/>
            <person name="Wang B."/>
            <person name="Liu B."/>
            <person name="Min J."/>
            <person name="Huang Y."/>
            <person name="Wu H."/>
            <person name="Li Z."/>
            <person name="Zhang Y."/>
            <person name="Yin Y."/>
            <person name="Song W."/>
            <person name="Jiang J."/>
            <person name="Jackson S.A."/>
            <person name="Wing R.A."/>
            <person name="Wang J."/>
            <person name="Chen M."/>
        </authorList>
    </citation>
    <scope>NUCLEOTIDE SEQUENCE [LARGE SCALE GENOMIC DNA]</scope>
    <source>
        <strain evidence="1">cv. IRGC 101232</strain>
    </source>
</reference>
<name>J3MN97_ORYBR</name>
<dbReference type="HOGENOM" id="CLU_1613373_0_0_1"/>
<dbReference type="Gramene" id="OB07G28790.1">
    <property type="protein sequence ID" value="OB07G28790.1"/>
    <property type="gene ID" value="OB07G28790"/>
</dbReference>
<dbReference type="EnsemblPlants" id="OB07G28790.1">
    <property type="protein sequence ID" value="OB07G28790.1"/>
    <property type="gene ID" value="OB07G28790"/>
</dbReference>
<sequence length="165" mass="18077">MSASLPPVLALVLVGEKEEFDMNKSVKHSINQVAAVRVDLEREFDLTGIGSMFSHVIPPTSFNGRMPENVQNDTQANDDEVYNGAMDTRSYTDLLMSGSQESHDDTPTSEATIHQAHATAKSSQGRIKNFSTEEDILLVSARLNVGMDPILGVDQSQGTFYEKNT</sequence>
<keyword evidence="2" id="KW-1185">Reference proteome</keyword>
<protein>
    <submittedName>
        <fullName evidence="1">Uncharacterized protein</fullName>
    </submittedName>
</protein>